<accession>A0A4V2V2A1</accession>
<feature type="domain" description="ISXO2-like transposase" evidence="1">
    <location>
        <begin position="12"/>
        <end position="135"/>
    </location>
</feature>
<gene>
    <name evidence="2" type="ORF">EDC35_101614</name>
</gene>
<reference evidence="2 3" key="1">
    <citation type="submission" date="2019-03" db="EMBL/GenBank/DDBJ databases">
        <title>Genomic Encyclopedia of Type Strains, Phase IV (KMG-IV): sequencing the most valuable type-strain genomes for metagenomic binning, comparative biology and taxonomic classification.</title>
        <authorList>
            <person name="Goeker M."/>
        </authorList>
    </citation>
    <scope>NUCLEOTIDE SEQUENCE [LARGE SCALE GENOMIC DNA]</scope>
    <source>
        <strain evidence="2 3">DSM 13587</strain>
    </source>
</reference>
<dbReference type="EMBL" id="SMAO01000001">
    <property type="protein sequence ID" value="TCT24292.1"/>
    <property type="molecule type" value="Genomic_DNA"/>
</dbReference>
<dbReference type="Pfam" id="PF12762">
    <property type="entry name" value="DDE_Tnp_IS1595"/>
    <property type="match status" value="1"/>
</dbReference>
<evidence type="ECO:0000313" key="3">
    <source>
        <dbReference type="Proteomes" id="UP000295717"/>
    </source>
</evidence>
<comment type="caution">
    <text evidence="2">The sequence shown here is derived from an EMBL/GenBank/DDBJ whole genome shotgun (WGS) entry which is preliminary data.</text>
</comment>
<evidence type="ECO:0000259" key="1">
    <source>
        <dbReference type="SMART" id="SM01126"/>
    </source>
</evidence>
<protein>
    <submittedName>
        <fullName evidence="2">ISXO2 transposase-like protein</fullName>
    </submittedName>
</protein>
<sequence length="170" mass="18962">MTPTSAANSPAALQDGARRTRRLFSLYHQGHPLRAKFTPLPGFTRRPIADGAGAHLAPFSTVVSDGLACFTGVTDIGRTHQPTVVGMRKPEDLPMFRWVNTVLGNLKTGFSEAYHRFDFGRYTERYLGAIAYRFNRRFDLQALPTRLLVAALVCPPCPESWIRRVAEAPF</sequence>
<keyword evidence="3" id="KW-1185">Reference proteome</keyword>
<proteinExistence type="predicted"/>
<dbReference type="AlphaFoldDB" id="A0A4V2V2A1"/>
<name>A0A4V2V2A1_9GAMM</name>
<organism evidence="2 3">
    <name type="scientific">Thiobaca trueperi</name>
    <dbReference type="NCBI Taxonomy" id="127458"/>
    <lineage>
        <taxon>Bacteria</taxon>
        <taxon>Pseudomonadati</taxon>
        <taxon>Pseudomonadota</taxon>
        <taxon>Gammaproteobacteria</taxon>
        <taxon>Chromatiales</taxon>
        <taxon>Chromatiaceae</taxon>
        <taxon>Thiobaca</taxon>
    </lineage>
</organism>
<evidence type="ECO:0000313" key="2">
    <source>
        <dbReference type="EMBL" id="TCT24292.1"/>
    </source>
</evidence>
<dbReference type="InterPro" id="IPR024445">
    <property type="entry name" value="Tnp_ISXO2-like"/>
</dbReference>
<dbReference type="SMART" id="SM01126">
    <property type="entry name" value="DDE_Tnp_IS1595"/>
    <property type="match status" value="1"/>
</dbReference>
<dbReference type="Proteomes" id="UP000295717">
    <property type="component" value="Unassembled WGS sequence"/>
</dbReference>